<sequence length="85" mass="9764">MNGSVLALVLVFDRDRSVRADFRERFADGAEVDDSVSEIDERREEHEEAVLLDRPRGRIRGASGSRRSGRCPRGGRTRSRPRPWR</sequence>
<dbReference type="AlphaFoldDB" id="A0A2A5QPZ1"/>
<reference evidence="2 3" key="1">
    <citation type="submission" date="2017-09" db="EMBL/GenBank/DDBJ databases">
        <title>Genome sequences of Natrinema ejinorence JCM 13890T.</title>
        <authorList>
            <person name="Roh S.W."/>
            <person name="Kim Y.B."/>
            <person name="Kim J.Y."/>
        </authorList>
    </citation>
    <scope>NUCLEOTIDE SEQUENCE [LARGE SCALE GENOMIC DNA]</scope>
    <source>
        <strain evidence="2 3">JCM 13890</strain>
    </source>
</reference>
<evidence type="ECO:0000313" key="3">
    <source>
        <dbReference type="Proteomes" id="UP000219689"/>
    </source>
</evidence>
<keyword evidence="3" id="KW-1185">Reference proteome</keyword>
<feature type="compositionally biased region" description="Basic residues" evidence="1">
    <location>
        <begin position="67"/>
        <end position="85"/>
    </location>
</feature>
<comment type="caution">
    <text evidence="2">The sequence shown here is derived from an EMBL/GenBank/DDBJ whole genome shotgun (WGS) entry which is preliminary data.</text>
</comment>
<name>A0A2A5QPZ1_9EURY</name>
<dbReference type="EMBL" id="NXNI01000002">
    <property type="protein sequence ID" value="PCR88845.1"/>
    <property type="molecule type" value="Genomic_DNA"/>
</dbReference>
<proteinExistence type="predicted"/>
<dbReference type="Proteomes" id="UP000219689">
    <property type="component" value="Unassembled WGS sequence"/>
</dbReference>
<feature type="region of interest" description="Disordered" evidence="1">
    <location>
        <begin position="54"/>
        <end position="85"/>
    </location>
</feature>
<protein>
    <submittedName>
        <fullName evidence="2">Uncharacterized protein</fullName>
    </submittedName>
</protein>
<gene>
    <name evidence="2" type="ORF">CP557_20405</name>
</gene>
<organism evidence="2 3">
    <name type="scientific">Natrinema ejinorense</name>
    <dbReference type="NCBI Taxonomy" id="373386"/>
    <lineage>
        <taxon>Archaea</taxon>
        <taxon>Methanobacteriati</taxon>
        <taxon>Methanobacteriota</taxon>
        <taxon>Stenosarchaea group</taxon>
        <taxon>Halobacteria</taxon>
        <taxon>Halobacteriales</taxon>
        <taxon>Natrialbaceae</taxon>
        <taxon>Natrinema</taxon>
    </lineage>
</organism>
<evidence type="ECO:0000256" key="1">
    <source>
        <dbReference type="SAM" id="MobiDB-lite"/>
    </source>
</evidence>
<accession>A0A2A5QPZ1</accession>
<evidence type="ECO:0000313" key="2">
    <source>
        <dbReference type="EMBL" id="PCR88845.1"/>
    </source>
</evidence>